<dbReference type="SUPFAM" id="SSF48452">
    <property type="entry name" value="TPR-like"/>
    <property type="match status" value="1"/>
</dbReference>
<dbReference type="RefSeq" id="WP_009580567.1">
    <property type="nucleotide sequence ID" value="NZ_AMZN01000047.1"/>
</dbReference>
<evidence type="ECO:0000256" key="1">
    <source>
        <dbReference type="PROSITE-ProRule" id="PRU00339"/>
    </source>
</evidence>
<proteinExistence type="predicted"/>
<gene>
    <name evidence="3" type="ORF">C900_03210</name>
</gene>
<accession>L8JUG2</accession>
<evidence type="ECO:0000313" key="3">
    <source>
        <dbReference type="EMBL" id="ELR70927.1"/>
    </source>
</evidence>
<dbReference type="Pfam" id="PF13432">
    <property type="entry name" value="TPR_16"/>
    <property type="match status" value="1"/>
</dbReference>
<dbReference type="InterPro" id="IPR011990">
    <property type="entry name" value="TPR-like_helical_dom_sf"/>
</dbReference>
<reference evidence="3 4" key="1">
    <citation type="submission" date="2012-12" db="EMBL/GenBank/DDBJ databases">
        <title>Genome assembly of Fulvivirga imtechensis AK7.</title>
        <authorList>
            <person name="Nupur N."/>
            <person name="Khatri I."/>
            <person name="Kumar R."/>
            <person name="Subramanian S."/>
            <person name="Pinnaka A."/>
        </authorList>
    </citation>
    <scope>NUCLEOTIDE SEQUENCE [LARGE SCALE GENOMIC DNA]</scope>
    <source>
        <strain evidence="3 4">AK7</strain>
    </source>
</reference>
<dbReference type="EMBL" id="AMZN01000047">
    <property type="protein sequence ID" value="ELR70927.1"/>
    <property type="molecule type" value="Genomic_DNA"/>
</dbReference>
<keyword evidence="1" id="KW-0802">TPR repeat</keyword>
<protein>
    <submittedName>
        <fullName evidence="3">Tetratricopeptide repeat domain protein</fullName>
    </submittedName>
</protein>
<organism evidence="3 4">
    <name type="scientific">Fulvivirga imtechensis AK7</name>
    <dbReference type="NCBI Taxonomy" id="1237149"/>
    <lineage>
        <taxon>Bacteria</taxon>
        <taxon>Pseudomonadati</taxon>
        <taxon>Bacteroidota</taxon>
        <taxon>Cytophagia</taxon>
        <taxon>Cytophagales</taxon>
        <taxon>Fulvivirgaceae</taxon>
        <taxon>Fulvivirga</taxon>
    </lineage>
</organism>
<evidence type="ECO:0000259" key="2">
    <source>
        <dbReference type="Pfam" id="PF12770"/>
    </source>
</evidence>
<dbReference type="OrthoDB" id="9771112at2"/>
<dbReference type="STRING" id="1237149.C900_03210"/>
<name>L8JUG2_9BACT</name>
<dbReference type="SMART" id="SM00028">
    <property type="entry name" value="TPR"/>
    <property type="match status" value="3"/>
</dbReference>
<dbReference type="Pfam" id="PF13181">
    <property type="entry name" value="TPR_8"/>
    <property type="match status" value="1"/>
</dbReference>
<keyword evidence="4" id="KW-1185">Reference proteome</keyword>
<dbReference type="eggNOG" id="COG4995">
    <property type="taxonomic scope" value="Bacteria"/>
</dbReference>
<feature type="domain" description="CHAT" evidence="2">
    <location>
        <begin position="665"/>
        <end position="776"/>
    </location>
</feature>
<comment type="caution">
    <text evidence="3">The sequence shown here is derived from an EMBL/GenBank/DDBJ whole genome shotgun (WGS) entry which is preliminary data.</text>
</comment>
<dbReference type="Proteomes" id="UP000011135">
    <property type="component" value="Unassembled WGS sequence"/>
</dbReference>
<sequence>MIFNVKSVKCGYDIYKKSVQYGLFVFLIFISSLGVNAQDYSDENTFIDDVNAMMDRHYFENPDSALYYLNFFLKEAYENDWERGYLFALINKAYVAEHHFMIDSLNSYLDEADSIVYHYQNAGDSTILGNELVREVSYMRGMYYYYQGDFSNALGNFKQTVFDNGVLVISDSLQTFNSLVNICQLSIMDGDYQNALQYVVMARHVLPGFNPSYNSVRDHSYQLAFIESVQAKILYHQNTILQEAEVYHDVITILKNSLTKLNGKENTPGAHNLYLKIYTQLADAYMGLGSYERALSALEKGLKLSKQADPEQQMKLLFETASIYLKMNNTDAALKYIEKGQLLAGKGVDGGNRFKARASYEKGNVFMLQKKWEKALTAYQDALQYLAGSTESVGIYETPQIGTETLESEFLKVILLKADSFYDWYVNEGEPKYLLASIESYEQAVRLIDHIRMGFQSAESKQFLASVTLSTFERGLQATFEAYEITSDPLYLEKAFYFSEKSRASQLIEAVRDMSSKLFAGVPDALIHEENQLKGRIYYWQQSLLELSNESAVRKERQHQLLQARERYHALIETLEAMYPEYHRLKYKSSTLSTDQLQNGLEPDETVIEYFYGDNDLYVFGISRDKSILRKMSNKTLDQQLLVALNELKNPPTADSAYQHYLKVSHGLYQTLIEPLKEVLPALGGRLLLISDGLLGYFPFETLVESENVDKEGTQPVMLLNKYSVGYDYSVSLMKEKENMTRSKGSNDYMGFAPEYSEGLLAMNDRSFLSKLKFNDQEVKQAYAYFGGKIFFKSVSH</sequence>
<dbReference type="Pfam" id="PF12770">
    <property type="entry name" value="CHAT"/>
    <property type="match status" value="1"/>
</dbReference>
<dbReference type="InterPro" id="IPR024983">
    <property type="entry name" value="CHAT_dom"/>
</dbReference>
<dbReference type="InterPro" id="IPR019734">
    <property type="entry name" value="TPR_rpt"/>
</dbReference>
<dbReference type="Gene3D" id="1.25.40.10">
    <property type="entry name" value="Tetratricopeptide repeat domain"/>
    <property type="match status" value="1"/>
</dbReference>
<evidence type="ECO:0000313" key="4">
    <source>
        <dbReference type="Proteomes" id="UP000011135"/>
    </source>
</evidence>
<dbReference type="AlphaFoldDB" id="L8JUG2"/>
<dbReference type="PROSITE" id="PS50005">
    <property type="entry name" value="TPR"/>
    <property type="match status" value="1"/>
</dbReference>
<feature type="repeat" description="TPR" evidence="1">
    <location>
        <begin position="275"/>
        <end position="308"/>
    </location>
</feature>